<reference evidence="8" key="1">
    <citation type="submission" date="2021-01" db="EMBL/GenBank/DDBJ databases">
        <authorList>
            <person name="Corre E."/>
            <person name="Pelletier E."/>
            <person name="Niang G."/>
            <person name="Scheremetjew M."/>
            <person name="Finn R."/>
            <person name="Kale V."/>
            <person name="Holt S."/>
            <person name="Cochrane G."/>
            <person name="Meng A."/>
            <person name="Brown T."/>
            <person name="Cohen L."/>
        </authorList>
    </citation>
    <scope>NUCLEOTIDE SEQUENCE</scope>
    <source>
        <strain evidence="8">WS</strain>
    </source>
</reference>
<evidence type="ECO:0000256" key="3">
    <source>
        <dbReference type="ARBA" id="ARBA00023235"/>
    </source>
</evidence>
<keyword evidence="3" id="KW-0413">Isomerase</keyword>
<dbReference type="Gene3D" id="3.40.50.300">
    <property type="entry name" value="P-loop containing nucleotide triphosphate hydrolases"/>
    <property type="match status" value="2"/>
</dbReference>
<keyword evidence="2" id="KW-0238">DNA-binding</keyword>
<dbReference type="PANTHER" id="PTHR13710">
    <property type="entry name" value="DNA HELICASE RECQ FAMILY MEMBER"/>
    <property type="match status" value="1"/>
</dbReference>
<dbReference type="PANTHER" id="PTHR13710:SF105">
    <property type="entry name" value="ATP-DEPENDENT DNA HELICASE Q1"/>
    <property type="match status" value="1"/>
</dbReference>
<dbReference type="SUPFAM" id="SSF52540">
    <property type="entry name" value="P-loop containing nucleoside triphosphate hydrolases"/>
    <property type="match status" value="1"/>
</dbReference>
<dbReference type="GO" id="GO:0005737">
    <property type="term" value="C:cytoplasm"/>
    <property type="evidence" value="ECO:0007669"/>
    <property type="project" value="TreeGrafter"/>
</dbReference>
<sequence>MEHHHSSDNVPVPQDRQVSNGNNVVGTTIPNEQQEHRMTDIDDDSASIAKSTHRHGENHRGGADTMHTNVDHNSHPAHVASKMPANPNVHQQSVGSSNEMDHQQQDPAIDDDENQFLVAYLESHFSHQYFLSQHQQIATSHALLDNDLLISLCQGKSITYQLPAAIRLKGTTIVIMPTDHCIQREKAQPMNNVLAWWVTDYDSFNVLLGKLQHVCQSVSEDEEETPQLAKLIYISCKRFVESDPLHHYLAELYQMKLINQFVIEEIQCLESDRFPEYERLAMIRLLYPHICMTVLTNAITAKLQHRILNVIHVHDDAICVIEPSYRENIFYEVMPRLSLQSAVQHMAQAILHKYTGESGIIFCFDRHELNLIQAQLQKHGISSAVLDPSDPHIFQHNYQQWITGQQPVGIATQEFKFGIHKPNVRFVFHYSLPASIEEYIQDTNLAGRDEDHCRCTLFLDLSDIERLRYLYHSQRAVEQLKQIALYADNSITPRRVLLEQYCSINSEPSSGPCDNSLRKSGELVECNLSADVKNFLTCVLKAQGMSMSECIDLFRGVASKSLMAQDPCFGEGTHFTAWEGTRLGYLLYIYGYIELEFHGQQQMALVTDRGTAFINNPASNFKMTEPAAFPAKDKHTKRTKSTNPSQAANKKRKRRATTAKKSQPSVDKSFPFVASFVHSVHVSGTSIIVSEFAADTKSLDAAACSIGCASRRCTRRRAGRWMISG</sequence>
<dbReference type="GO" id="GO:0000724">
    <property type="term" value="P:double-strand break repair via homologous recombination"/>
    <property type="evidence" value="ECO:0007669"/>
    <property type="project" value="TreeGrafter"/>
</dbReference>
<feature type="region of interest" description="Disordered" evidence="6">
    <location>
        <begin position="1"/>
        <end position="64"/>
    </location>
</feature>
<feature type="region of interest" description="Disordered" evidence="6">
    <location>
        <begin position="86"/>
        <end position="106"/>
    </location>
</feature>
<dbReference type="PROSITE" id="PS51194">
    <property type="entry name" value="HELICASE_CTER"/>
    <property type="match status" value="1"/>
</dbReference>
<dbReference type="GO" id="GO:0003677">
    <property type="term" value="F:DNA binding"/>
    <property type="evidence" value="ECO:0007669"/>
    <property type="project" value="UniProtKB-KW"/>
</dbReference>
<feature type="compositionally biased region" description="Polar residues" evidence="6">
    <location>
        <begin position="88"/>
        <end position="98"/>
    </location>
</feature>
<comment type="similarity">
    <text evidence="1">Belongs to the helicase family. RecQ subfamily.</text>
</comment>
<dbReference type="InterPro" id="IPR036388">
    <property type="entry name" value="WH-like_DNA-bd_sf"/>
</dbReference>
<organism evidence="8">
    <name type="scientific">Percolomonas cosmopolitus</name>
    <dbReference type="NCBI Taxonomy" id="63605"/>
    <lineage>
        <taxon>Eukaryota</taxon>
        <taxon>Discoba</taxon>
        <taxon>Heterolobosea</taxon>
        <taxon>Tetramitia</taxon>
        <taxon>Eutetramitia</taxon>
        <taxon>Percolomonadidae</taxon>
        <taxon>Percolomonas</taxon>
    </lineage>
</organism>
<dbReference type="EMBL" id="HBGD01008330">
    <property type="protein sequence ID" value="CAD9083604.1"/>
    <property type="molecule type" value="Transcribed_RNA"/>
</dbReference>
<dbReference type="GO" id="GO:0005694">
    <property type="term" value="C:chromosome"/>
    <property type="evidence" value="ECO:0007669"/>
    <property type="project" value="TreeGrafter"/>
</dbReference>
<evidence type="ECO:0000313" key="8">
    <source>
        <dbReference type="EMBL" id="CAD9083604.1"/>
    </source>
</evidence>
<gene>
    <name evidence="8" type="ORF">PCOS0759_LOCUS6858</name>
</gene>
<dbReference type="Pfam" id="PF00271">
    <property type="entry name" value="Helicase_C"/>
    <property type="match status" value="1"/>
</dbReference>
<dbReference type="InterPro" id="IPR001650">
    <property type="entry name" value="Helicase_C-like"/>
</dbReference>
<proteinExistence type="inferred from homology"/>
<dbReference type="AlphaFoldDB" id="A0A7S1KS38"/>
<feature type="domain" description="Helicase C-terminal" evidence="7">
    <location>
        <begin position="346"/>
        <end position="491"/>
    </location>
</feature>
<accession>A0A7S1KS38</accession>
<evidence type="ECO:0000259" key="7">
    <source>
        <dbReference type="PROSITE" id="PS51194"/>
    </source>
</evidence>
<feature type="compositionally biased region" description="Polar residues" evidence="6">
    <location>
        <begin position="16"/>
        <end position="32"/>
    </location>
</feature>
<dbReference type="EC" id="5.6.2.4" evidence="5"/>
<protein>
    <recommendedName>
        <fullName evidence="5">DNA 3'-5' helicase</fullName>
        <ecNumber evidence="5">5.6.2.4</ecNumber>
    </recommendedName>
</protein>
<evidence type="ECO:0000256" key="6">
    <source>
        <dbReference type="SAM" id="MobiDB-lite"/>
    </source>
</evidence>
<evidence type="ECO:0000256" key="1">
    <source>
        <dbReference type="ARBA" id="ARBA00005446"/>
    </source>
</evidence>
<comment type="catalytic activity">
    <reaction evidence="4">
        <text>Couples ATP hydrolysis with the unwinding of duplex DNA by translocating in the 3'-5' direction.</text>
        <dbReference type="EC" id="5.6.2.4"/>
    </reaction>
</comment>
<dbReference type="Gene3D" id="1.10.10.10">
    <property type="entry name" value="Winged helix-like DNA-binding domain superfamily/Winged helix DNA-binding domain"/>
    <property type="match status" value="1"/>
</dbReference>
<dbReference type="GO" id="GO:0009378">
    <property type="term" value="F:four-way junction helicase activity"/>
    <property type="evidence" value="ECO:0007669"/>
    <property type="project" value="TreeGrafter"/>
</dbReference>
<name>A0A7S1KS38_9EUKA</name>
<evidence type="ECO:0000256" key="5">
    <source>
        <dbReference type="ARBA" id="ARBA00034808"/>
    </source>
</evidence>
<feature type="compositionally biased region" description="Basic residues" evidence="6">
    <location>
        <begin position="649"/>
        <end position="658"/>
    </location>
</feature>
<dbReference type="InterPro" id="IPR027417">
    <property type="entry name" value="P-loop_NTPase"/>
</dbReference>
<feature type="region of interest" description="Disordered" evidence="6">
    <location>
        <begin position="628"/>
        <end position="663"/>
    </location>
</feature>
<evidence type="ECO:0000256" key="2">
    <source>
        <dbReference type="ARBA" id="ARBA00023125"/>
    </source>
</evidence>
<evidence type="ECO:0000256" key="4">
    <source>
        <dbReference type="ARBA" id="ARBA00034617"/>
    </source>
</evidence>
<dbReference type="GO" id="GO:0043138">
    <property type="term" value="F:3'-5' DNA helicase activity"/>
    <property type="evidence" value="ECO:0007669"/>
    <property type="project" value="UniProtKB-EC"/>
</dbReference>